<dbReference type="Pfam" id="PF08530">
    <property type="entry name" value="PepX_C"/>
    <property type="match status" value="1"/>
</dbReference>
<proteinExistence type="predicted"/>
<dbReference type="GO" id="GO:0016787">
    <property type="term" value="F:hydrolase activity"/>
    <property type="evidence" value="ECO:0007669"/>
    <property type="project" value="UniProtKB-KW"/>
</dbReference>
<dbReference type="InterPro" id="IPR050585">
    <property type="entry name" value="Xaa-Pro_dipeptidyl-ppase/CocE"/>
</dbReference>
<dbReference type="Gene3D" id="1.10.3020.10">
    <property type="entry name" value="alpha-amino acid ester hydrolase ( Helical cap domain)"/>
    <property type="match status" value="1"/>
</dbReference>
<feature type="domain" description="Xaa-Pro dipeptidyl-peptidase C-terminal" evidence="2">
    <location>
        <begin position="381"/>
        <end position="635"/>
    </location>
</feature>
<evidence type="ECO:0000259" key="2">
    <source>
        <dbReference type="SMART" id="SM00939"/>
    </source>
</evidence>
<reference evidence="4" key="1">
    <citation type="submission" date="2015-07" db="EMBL/GenBank/DDBJ databases">
        <title>Nocardia seriolae U-1 whole genome shotgun sequence.</title>
        <authorList>
            <person name="Imajoh M."/>
            <person name="Fukumoto Y."/>
            <person name="Sukeda M."/>
            <person name="Yamane J."/>
            <person name="Yamasaki K."/>
            <person name="Shimizu M."/>
            <person name="Ohnishi K."/>
            <person name="Oshima S."/>
        </authorList>
    </citation>
    <scope>NUCLEOTIDE SEQUENCE [LARGE SCALE GENOMIC DNA]</scope>
    <source>
        <strain evidence="4">U-1</strain>
    </source>
</reference>
<gene>
    <name evidence="3" type="ORF">NSK11_contig00241-0002</name>
</gene>
<sequence>MPGTFRGYRRSMSPIGRGRGRAARAGVLAATAALVVAGCGSDGDHPQQAATSWPPTAGRGSCAVDKQENVSATMRDGVVLKADVYQPKTSESVPVILMRTQYGKAAAQVQPFRYQTPDWFASHCYLVVVQDIRGQGKSGGTFTEFGNDMNDGYDSVEWAAGLDGSNGKVGMYGSSYVGATQWLAAVGAPPHLTTIVPANTSSDYYDGWTYEGGAFRLAFVEPWAMETIGASAALNRGDTGTAKQLQAEGTNFTRWLGFRPYQQFPPLHPGDQAVAPWFYDWINHATRDDYWKQWSIRDRYANVKVPVLNFEGWYDAFLAGGVENFAGMVANGGTPEAKTGQRLVLGPWDHVGWGRPGANFETPMLAASGEAGNSPINDLMLAWYDHFLKGKDNKVSGRPVVDYFVMGANKWKSADAWPLPNTRWTTYYLSGNGGNGFQSRAGLLTTDAPKDPQQPDRYDYDPLNPVPSAGGHSCCGASAGPQGPVDQFVVEQRSDVMTYTTAPMAADTELTGPIRLTLWAASTATDTDFTAKVIAVAPDGATVNLNNGIIRAAFRDSLEHPTPIVPGQAYKYAIDVWPTSYLVKAGYKIRVEVSSSDLPQFAPNPNTGDPFGLNANTQVATQTIYHDPDHPSALVLPIIPAGDAGSSRFPMQH</sequence>
<evidence type="ECO:0000256" key="1">
    <source>
        <dbReference type="ARBA" id="ARBA00022801"/>
    </source>
</evidence>
<comment type="caution">
    <text evidence="3">The sequence shown here is derived from an EMBL/GenBank/DDBJ whole genome shotgun (WGS) entry which is preliminary data.</text>
</comment>
<dbReference type="InterPro" id="IPR005674">
    <property type="entry name" value="CocE/Ser_esterase"/>
</dbReference>
<dbReference type="NCBIfam" id="TIGR00976">
    <property type="entry name" value="CocE_NonD"/>
    <property type="match status" value="1"/>
</dbReference>
<dbReference type="EMBL" id="BBYQ01000241">
    <property type="protein sequence ID" value="GAP33326.1"/>
    <property type="molecule type" value="Genomic_DNA"/>
</dbReference>
<evidence type="ECO:0000313" key="3">
    <source>
        <dbReference type="EMBL" id="GAP33326.1"/>
    </source>
</evidence>
<dbReference type="Gene3D" id="3.40.50.1820">
    <property type="entry name" value="alpha/beta hydrolase"/>
    <property type="match status" value="1"/>
</dbReference>
<keyword evidence="4" id="KW-1185">Reference proteome</keyword>
<organism evidence="3 4">
    <name type="scientific">Nocardia seriolae</name>
    <dbReference type="NCBI Taxonomy" id="37332"/>
    <lineage>
        <taxon>Bacteria</taxon>
        <taxon>Bacillati</taxon>
        <taxon>Actinomycetota</taxon>
        <taxon>Actinomycetes</taxon>
        <taxon>Mycobacteriales</taxon>
        <taxon>Nocardiaceae</taxon>
        <taxon>Nocardia</taxon>
    </lineage>
</organism>
<accession>A0ABC9Z797</accession>
<dbReference type="SUPFAM" id="SSF49785">
    <property type="entry name" value="Galactose-binding domain-like"/>
    <property type="match status" value="1"/>
</dbReference>
<dbReference type="SUPFAM" id="SSF53474">
    <property type="entry name" value="alpha/beta-Hydrolases"/>
    <property type="match status" value="1"/>
</dbReference>
<name>A0ABC9Z797_9NOCA</name>
<reference evidence="3 4" key="2">
    <citation type="journal article" date="2016" name="Genome Announc.">
        <title>Draft Genome Sequence of Erythromycin- and Oxytetracycline-Sensitive Nocardia seriolae Strain U-1 (NBRC 110359).</title>
        <authorList>
            <person name="Imajoh M."/>
            <person name="Sukeda M."/>
            <person name="Shimizu M."/>
            <person name="Yamane J."/>
            <person name="Ohnishi K."/>
            <person name="Oshima S."/>
        </authorList>
    </citation>
    <scope>NUCLEOTIDE SEQUENCE [LARGE SCALE GENOMIC DNA]</scope>
    <source>
        <strain evidence="3 4">U-1</strain>
    </source>
</reference>
<dbReference type="PANTHER" id="PTHR43056">
    <property type="entry name" value="PEPTIDASE S9 PROLYL OLIGOPEPTIDASE"/>
    <property type="match status" value="1"/>
</dbReference>
<evidence type="ECO:0000313" key="4">
    <source>
        <dbReference type="Proteomes" id="UP000037179"/>
    </source>
</evidence>
<protein>
    <submittedName>
        <fullName evidence="3">Peptidase</fullName>
    </submittedName>
</protein>
<dbReference type="SMART" id="SM00939">
    <property type="entry name" value="PepX_C"/>
    <property type="match status" value="1"/>
</dbReference>
<keyword evidence="1" id="KW-0378">Hydrolase</keyword>
<dbReference type="InterPro" id="IPR029058">
    <property type="entry name" value="AB_hydrolase_fold"/>
</dbReference>
<dbReference type="InterPro" id="IPR013736">
    <property type="entry name" value="Xaa-Pro_dipept_C"/>
</dbReference>
<dbReference type="InterPro" id="IPR008979">
    <property type="entry name" value="Galactose-bd-like_sf"/>
</dbReference>
<dbReference type="Pfam" id="PF02129">
    <property type="entry name" value="Peptidase_S15"/>
    <property type="match status" value="1"/>
</dbReference>
<dbReference type="Gene3D" id="2.60.120.260">
    <property type="entry name" value="Galactose-binding domain-like"/>
    <property type="match status" value="1"/>
</dbReference>
<dbReference type="InterPro" id="IPR000383">
    <property type="entry name" value="Xaa-Pro-like_dom"/>
</dbReference>
<dbReference type="PANTHER" id="PTHR43056:SF10">
    <property type="entry name" value="COCE_NOND FAMILY, PUTATIVE (AFU_ORTHOLOGUE AFUA_7G00600)-RELATED"/>
    <property type="match status" value="1"/>
</dbReference>
<dbReference type="AlphaFoldDB" id="A0ABC9Z797"/>
<dbReference type="Proteomes" id="UP000037179">
    <property type="component" value="Unassembled WGS sequence"/>
</dbReference>